<feature type="region of interest" description="Disordered" evidence="2">
    <location>
        <begin position="160"/>
        <end position="183"/>
    </location>
</feature>
<dbReference type="Proteomes" id="UP001432322">
    <property type="component" value="Unassembled WGS sequence"/>
</dbReference>
<accession>A0AAV5VPI1</accession>
<feature type="compositionally biased region" description="Basic and acidic residues" evidence="2">
    <location>
        <begin position="1024"/>
        <end position="1039"/>
    </location>
</feature>
<feature type="compositionally biased region" description="Basic and acidic residues" evidence="2">
    <location>
        <begin position="714"/>
        <end position="728"/>
    </location>
</feature>
<comment type="caution">
    <text evidence="3">The sequence shown here is derived from an EMBL/GenBank/DDBJ whole genome shotgun (WGS) entry which is preliminary data.</text>
</comment>
<feature type="compositionally biased region" description="Low complexity" evidence="2">
    <location>
        <begin position="479"/>
        <end position="497"/>
    </location>
</feature>
<proteinExistence type="predicted"/>
<feature type="region of interest" description="Disordered" evidence="2">
    <location>
        <begin position="1319"/>
        <end position="1459"/>
    </location>
</feature>
<feature type="region of interest" description="Disordered" evidence="2">
    <location>
        <begin position="442"/>
        <end position="510"/>
    </location>
</feature>
<feature type="compositionally biased region" description="Acidic residues" evidence="2">
    <location>
        <begin position="442"/>
        <end position="452"/>
    </location>
</feature>
<dbReference type="EMBL" id="BTSY01000004">
    <property type="protein sequence ID" value="GMT21592.1"/>
    <property type="molecule type" value="Genomic_DNA"/>
</dbReference>
<protein>
    <recommendedName>
        <fullName evidence="5">Condensin complex subunit 2</fullName>
    </recommendedName>
</protein>
<feature type="compositionally biased region" description="Basic and acidic residues" evidence="2">
    <location>
        <begin position="760"/>
        <end position="770"/>
    </location>
</feature>
<feature type="compositionally biased region" description="Basic and acidic residues" evidence="2">
    <location>
        <begin position="173"/>
        <end position="183"/>
    </location>
</feature>
<feature type="non-terminal residue" evidence="3">
    <location>
        <position position="1"/>
    </location>
</feature>
<evidence type="ECO:0000256" key="1">
    <source>
        <dbReference type="SAM" id="Coils"/>
    </source>
</evidence>
<evidence type="ECO:0008006" key="5">
    <source>
        <dbReference type="Google" id="ProtNLM"/>
    </source>
</evidence>
<evidence type="ECO:0000313" key="4">
    <source>
        <dbReference type="Proteomes" id="UP001432322"/>
    </source>
</evidence>
<evidence type="ECO:0000313" key="3">
    <source>
        <dbReference type="EMBL" id="GMT21592.1"/>
    </source>
</evidence>
<feature type="compositionally biased region" description="Basic and acidic residues" evidence="2">
    <location>
        <begin position="1332"/>
        <end position="1355"/>
    </location>
</feature>
<reference evidence="3" key="1">
    <citation type="submission" date="2023-10" db="EMBL/GenBank/DDBJ databases">
        <title>Genome assembly of Pristionchus species.</title>
        <authorList>
            <person name="Yoshida K."/>
            <person name="Sommer R.J."/>
        </authorList>
    </citation>
    <scope>NUCLEOTIDE SEQUENCE</scope>
    <source>
        <strain evidence="3">RS5133</strain>
    </source>
</reference>
<keyword evidence="4" id="KW-1185">Reference proteome</keyword>
<organism evidence="3 4">
    <name type="scientific">Pristionchus fissidentatus</name>
    <dbReference type="NCBI Taxonomy" id="1538716"/>
    <lineage>
        <taxon>Eukaryota</taxon>
        <taxon>Metazoa</taxon>
        <taxon>Ecdysozoa</taxon>
        <taxon>Nematoda</taxon>
        <taxon>Chromadorea</taxon>
        <taxon>Rhabditida</taxon>
        <taxon>Rhabditina</taxon>
        <taxon>Diplogasteromorpha</taxon>
        <taxon>Diplogasteroidea</taxon>
        <taxon>Neodiplogasteridae</taxon>
        <taxon>Pristionchus</taxon>
    </lineage>
</organism>
<feature type="region of interest" description="Disordered" evidence="2">
    <location>
        <begin position="1"/>
        <end position="62"/>
    </location>
</feature>
<keyword evidence="1" id="KW-0175">Coiled coil</keyword>
<feature type="region of interest" description="Disordered" evidence="2">
    <location>
        <begin position="794"/>
        <end position="839"/>
    </location>
</feature>
<feature type="region of interest" description="Disordered" evidence="2">
    <location>
        <begin position="988"/>
        <end position="1062"/>
    </location>
</feature>
<feature type="region of interest" description="Disordered" evidence="2">
    <location>
        <begin position="701"/>
        <end position="779"/>
    </location>
</feature>
<feature type="compositionally biased region" description="Acidic residues" evidence="2">
    <location>
        <begin position="1002"/>
        <end position="1023"/>
    </location>
</feature>
<evidence type="ECO:0000256" key="2">
    <source>
        <dbReference type="SAM" id="MobiDB-lite"/>
    </source>
</evidence>
<feature type="region of interest" description="Disordered" evidence="2">
    <location>
        <begin position="657"/>
        <end position="681"/>
    </location>
</feature>
<feature type="coiled-coil region" evidence="1">
    <location>
        <begin position="1137"/>
        <end position="1169"/>
    </location>
</feature>
<feature type="compositionally biased region" description="Basic and acidic residues" evidence="2">
    <location>
        <begin position="801"/>
        <end position="818"/>
    </location>
</feature>
<feature type="compositionally biased region" description="Acidic residues" evidence="2">
    <location>
        <begin position="1390"/>
        <end position="1399"/>
    </location>
</feature>
<name>A0AAV5VPI1_9BILA</name>
<feature type="region of interest" description="Disordered" evidence="2">
    <location>
        <begin position="201"/>
        <end position="248"/>
    </location>
</feature>
<sequence length="1459" mass="162719">IPGPQQLKLVRMDSDEAEREEIDRTFEQLSQSQSSQRTGYSQRSSAPIPIPQSHVGNRRNRRVAAAAGDNKLAVEPGFASAPVDITKKKKELLEALKKVKSTKSKDSILSKKECFNKCFLDEIDKVADYLELPETGELIHYSAVVYGLRVDATYNDAMSTNCQLQPGRANSGDAKKTKTELKQHLSNATQQLNLQKLQGEIQQDAPDEEKSKSPSLPPMDDEDQEKENGVGEEGGGGLGEDSDDEEGDARVIEEKTDAQKEKEADAQKTDTSGVTFTNTIISDLVQAEYKRRQRNLDRKCDLNPMLMEDERKYRMGPASIINNEYYQIATARYKDLNAGGLLTNNAKVTHNGRTILMHKRMDGWKDTDAHDHTEPTREFRSALSGLVDNAMRKKPVDLPNSLFDPADCVTRGTAMLTGQALVEIERKTREAILKRDDFNFLDNDDEIEDDDDTRPPSRKSKEKTGEEGGLPSGDPSLDPATPAAETEASETSAGTTPKEGGKDNKVSNDVEKEEDLLVQAASVRKRRYKNAIDIKTVLGDDVIKNGPVLTVTDLASKFQQILFDKLTMGSKVEWKKGANAEELQARGKEIHDDCFPIESAGVDDDLRELDFIWDIKLYKKTVTKQECIRMKEEREAEDRAAMAEWGRRMNRPVLDPGEYEFIGESNDTRNPAIPPDEMSHLSMDDQPLVRELHDENEAKRFEKSFDNSVSDDDTTSHDTGDERIHIEPETDLQNFDVAQSMDDDDMGMGGAMTDDDEVGTSERRTDDNQRFGELADGGDFGQANAQLASDLMPSAAVRQAGKADDSHWKGNPENDAKVKKERKKKPRDEEPKSTLFFSTTDPNITDKTKILHRFRTVERNTMLLKETDQLLMPVQVNVMPQVDYDPSQFFKPFFLPNVLHQKYRYRQKEIVDVDVDEDLMEIDVDGRLSHYTRMLDTSIGGRGANESEDAYLSFMKTFKDYPEVATQKELSIEERVRTGEMGAEEAAVELGDNADAVGGGMDMDDHDGMGGDDDNMGLGDDEATFNHEPSEDQKRESRARSLANASTHGYSMRVTNPEGDDESDAIATVGDREYHLRLIKLDTVAMKTALSDVLTNPMMVPEKLDETLAHFHRVIPSQKISPLFGARGTKGKTPMQAINEDEELGDFERREEEEEKEEGEMDIEATMMEMPDAMNVTRALFAPPKEKAKPNRTMFFGAGAATASSSQSILERNDMMEHIELRGHHTLKSTFTCLPARLPLRSSSDVTVASTIAMILHLANENNLILNQEGQQDEFGDEGNGNTTATYADWMNDFDVHCVDDDEDGTKMAAVAKRLSTNAGVLSQMPNDDMEGAERRQRETERMLAETAARQRENPEPQGETPERVAAPRSSLRASKRDQPGPSRVIDVGSSDDDDDDIIDVTTVASNKSPAFKIPTAPGKNDRKTQRSPKGGEGPSTKRTRQARDANTTIELDETIVVD</sequence>
<gene>
    <name evidence="3" type="ORF">PFISCL1PPCAC_12889</name>
</gene>
<feature type="compositionally biased region" description="Basic and acidic residues" evidence="2">
    <location>
        <begin position="499"/>
        <end position="510"/>
    </location>
</feature>
<feature type="compositionally biased region" description="Polar residues" evidence="2">
    <location>
        <begin position="27"/>
        <end position="45"/>
    </location>
</feature>